<evidence type="ECO:0000313" key="2">
    <source>
        <dbReference type="Proteomes" id="UP001642464"/>
    </source>
</evidence>
<sequence>MGHEDSSSDESDALRDDQHLPFAAAFKKTKSLRSVPWLGLFSQSILLQWRGVVFCDLIPNSGTPAPDTPFCLRFGLTLVVGHSGKVNKKGKVPTIKDLLANQEVLLAVVKGTEGRPHISAGVLKRAILAFYSSCSLFPLGLVAELPAVDQWAEKSAKALKRLASRLRRLMKRSHTAKSKAFSSMKQRARECGWDTLRNTSKDPESCPMGFYSSWRWFQSLGSKV</sequence>
<evidence type="ECO:0000313" key="1">
    <source>
        <dbReference type="EMBL" id="CAK9000099.1"/>
    </source>
</evidence>
<protein>
    <submittedName>
        <fullName evidence="1">Uncharacterized protein</fullName>
    </submittedName>
</protein>
<organism evidence="1 2">
    <name type="scientific">Durusdinium trenchii</name>
    <dbReference type="NCBI Taxonomy" id="1381693"/>
    <lineage>
        <taxon>Eukaryota</taxon>
        <taxon>Sar</taxon>
        <taxon>Alveolata</taxon>
        <taxon>Dinophyceae</taxon>
        <taxon>Suessiales</taxon>
        <taxon>Symbiodiniaceae</taxon>
        <taxon>Durusdinium</taxon>
    </lineage>
</organism>
<proteinExistence type="predicted"/>
<dbReference type="Proteomes" id="UP001642464">
    <property type="component" value="Unassembled WGS sequence"/>
</dbReference>
<accession>A0ABP0IFI0</accession>
<reference evidence="1 2" key="1">
    <citation type="submission" date="2024-02" db="EMBL/GenBank/DDBJ databases">
        <authorList>
            <person name="Chen Y."/>
            <person name="Shah S."/>
            <person name="Dougan E. K."/>
            <person name="Thang M."/>
            <person name="Chan C."/>
        </authorList>
    </citation>
    <scope>NUCLEOTIDE SEQUENCE [LARGE SCALE GENOMIC DNA]</scope>
</reference>
<dbReference type="EMBL" id="CAXAMM010003481">
    <property type="protein sequence ID" value="CAK9000099.1"/>
    <property type="molecule type" value="Genomic_DNA"/>
</dbReference>
<gene>
    <name evidence="1" type="ORF">SCF082_LOCUS6347</name>
</gene>
<keyword evidence="2" id="KW-1185">Reference proteome</keyword>
<comment type="caution">
    <text evidence="1">The sequence shown here is derived from an EMBL/GenBank/DDBJ whole genome shotgun (WGS) entry which is preliminary data.</text>
</comment>
<name>A0ABP0IFI0_9DINO</name>